<dbReference type="PROSITE" id="PS51257">
    <property type="entry name" value="PROKAR_LIPOPROTEIN"/>
    <property type="match status" value="1"/>
</dbReference>
<accession>A0A2C9VLM9</accession>
<reference evidence="1" key="1">
    <citation type="submission" date="2016-02" db="EMBL/GenBank/DDBJ databases">
        <title>WGS assembly of Manihot esculenta.</title>
        <authorList>
            <person name="Bredeson J.V."/>
            <person name="Prochnik S.E."/>
            <person name="Lyons J.B."/>
            <person name="Schmutz J."/>
            <person name="Grimwood J."/>
            <person name="Vrebalov J."/>
            <person name="Bart R.S."/>
            <person name="Amuge T."/>
            <person name="Ferguson M.E."/>
            <person name="Green R."/>
            <person name="Putnam N."/>
            <person name="Stites J."/>
            <person name="Rounsley S."/>
            <person name="Rokhsar D.S."/>
        </authorList>
    </citation>
    <scope>NUCLEOTIDE SEQUENCE [LARGE SCALE GENOMIC DNA]</scope>
    <source>
        <tissue evidence="1">Leaf</tissue>
    </source>
</reference>
<evidence type="ECO:0000313" key="1">
    <source>
        <dbReference type="EMBL" id="OAY46475.1"/>
    </source>
</evidence>
<proteinExistence type="predicted"/>
<dbReference type="EMBL" id="CM004392">
    <property type="protein sequence ID" value="OAY46475.1"/>
    <property type="molecule type" value="Genomic_DNA"/>
</dbReference>
<protein>
    <submittedName>
        <fullName evidence="1">Uncharacterized protein</fullName>
    </submittedName>
</protein>
<name>A0A2C9VLM9_MANES</name>
<sequence length="51" mass="5675">MRDLRASSFCAVFGAPAVFSHEFQFFGCMSVAACLKWLLSCLFVDCFLGML</sequence>
<organism evidence="1">
    <name type="scientific">Manihot esculenta</name>
    <name type="common">Cassava</name>
    <name type="synonym">Jatropha manihot</name>
    <dbReference type="NCBI Taxonomy" id="3983"/>
    <lineage>
        <taxon>Eukaryota</taxon>
        <taxon>Viridiplantae</taxon>
        <taxon>Streptophyta</taxon>
        <taxon>Embryophyta</taxon>
        <taxon>Tracheophyta</taxon>
        <taxon>Spermatophyta</taxon>
        <taxon>Magnoliopsida</taxon>
        <taxon>eudicotyledons</taxon>
        <taxon>Gunneridae</taxon>
        <taxon>Pentapetalae</taxon>
        <taxon>rosids</taxon>
        <taxon>fabids</taxon>
        <taxon>Malpighiales</taxon>
        <taxon>Euphorbiaceae</taxon>
        <taxon>Crotonoideae</taxon>
        <taxon>Manihoteae</taxon>
        <taxon>Manihot</taxon>
    </lineage>
</organism>
<gene>
    <name evidence="1" type="ORF">MANES_06G002800</name>
</gene>
<dbReference type="AlphaFoldDB" id="A0A2C9VLM9"/>